<sequence>MKIIYSYIFFIINICVFAQSNPVITMVDNYKEWGWDNVYVIKNEFINVAVVPDAAGRVLEFNLGDVKSLWINPKLLGKFFISNDNVKQDEWRNFGGYRLVPIPVDNVAINSNGEKTRRWPPPAIMGDSPYVADISTNAEGYQSINVSSGIQNLPVPVYDYQTKSFSTPQKIEEQLQYKRSLYIEDGKSLVFIKHSLINKGKNAIERGLKITSQHPSRSNPNLEDGENFLAYIPFDENHKLSNGKPFEITATPQSRWNFIDRNRFPIDKNNPSHIEKYYNHGTNWKGEVVPGIYELHYDYNLMGGLRIIAAKPWMCFVDKLNKTAFVKIFEPYDKNLNYEYGVNAEIYNSGLETGYLETEIKTPIYNLMPNNSFEYIEIQGAAKIESTPVLDVNKTGVITKKLNFNNSINEVSGSYGVFIEGKAILHVKNESGEVIQGIDLGKVNPLEAFSFKMNIKIDLSFQTLELYIKDTGNNIYVLDSYNSNKI</sequence>
<dbReference type="Proteomes" id="UP000295455">
    <property type="component" value="Unassembled WGS sequence"/>
</dbReference>
<evidence type="ECO:0000313" key="2">
    <source>
        <dbReference type="Proteomes" id="UP000295455"/>
    </source>
</evidence>
<dbReference type="AlphaFoldDB" id="A0A4R1RKX5"/>
<protein>
    <submittedName>
        <fullName evidence="1">Uncharacterized protein</fullName>
    </submittedName>
</protein>
<proteinExistence type="predicted"/>
<reference evidence="1 2" key="1">
    <citation type="submission" date="2019-03" db="EMBL/GenBank/DDBJ databases">
        <title>Genomic Encyclopedia of Type Strains, Phase IV (KMG-IV): sequencing the most valuable type-strain genomes for metagenomic binning, comparative biology and taxonomic classification.</title>
        <authorList>
            <person name="Goeker M."/>
        </authorList>
    </citation>
    <scope>NUCLEOTIDE SEQUENCE [LARGE SCALE GENOMIC DNA]</scope>
    <source>
        <strain evidence="1 2">DSM 18792</strain>
    </source>
</reference>
<name>A0A4R1RKX5_9FLAO</name>
<comment type="caution">
    <text evidence="1">The sequence shown here is derived from an EMBL/GenBank/DDBJ whole genome shotgun (WGS) entry which is preliminary data.</text>
</comment>
<dbReference type="RefSeq" id="WP_132217130.1">
    <property type="nucleotide sequence ID" value="NZ_OX156936.1"/>
</dbReference>
<dbReference type="OrthoDB" id="975956at2"/>
<accession>A0A4R1RKX5</accession>
<dbReference type="EMBL" id="SLUP01000003">
    <property type="protein sequence ID" value="TCL66855.1"/>
    <property type="molecule type" value="Genomic_DNA"/>
</dbReference>
<gene>
    <name evidence="1" type="ORF">EV196_103274</name>
</gene>
<organism evidence="1 2">
    <name type="scientific">Mariniflexile fucanivorans</name>
    <dbReference type="NCBI Taxonomy" id="264023"/>
    <lineage>
        <taxon>Bacteria</taxon>
        <taxon>Pseudomonadati</taxon>
        <taxon>Bacteroidota</taxon>
        <taxon>Flavobacteriia</taxon>
        <taxon>Flavobacteriales</taxon>
        <taxon>Flavobacteriaceae</taxon>
        <taxon>Mariniflexile</taxon>
    </lineage>
</organism>
<evidence type="ECO:0000313" key="1">
    <source>
        <dbReference type="EMBL" id="TCL66855.1"/>
    </source>
</evidence>
<keyword evidence="2" id="KW-1185">Reference proteome</keyword>